<organism evidence="2 3">
    <name type="scientific">Streptomyces fulvorobeus</name>
    <dbReference type="NCBI Taxonomy" id="284028"/>
    <lineage>
        <taxon>Bacteria</taxon>
        <taxon>Bacillati</taxon>
        <taxon>Actinomycetota</taxon>
        <taxon>Actinomycetes</taxon>
        <taxon>Kitasatosporales</taxon>
        <taxon>Streptomycetaceae</taxon>
        <taxon>Streptomyces</taxon>
    </lineage>
</organism>
<evidence type="ECO:0000259" key="1">
    <source>
        <dbReference type="Pfam" id="PF12680"/>
    </source>
</evidence>
<keyword evidence="3" id="KW-1185">Reference proteome</keyword>
<evidence type="ECO:0000313" key="2">
    <source>
        <dbReference type="EMBL" id="GFM95207.1"/>
    </source>
</evidence>
<accession>A0A7J0BZN6</accession>
<proteinExistence type="predicted"/>
<dbReference type="Pfam" id="PF12680">
    <property type="entry name" value="SnoaL_2"/>
    <property type="match status" value="1"/>
</dbReference>
<dbReference type="Gene3D" id="3.10.450.50">
    <property type="match status" value="1"/>
</dbReference>
<sequence>MAAADDWNGGSGSTMGDMTHADTVRRCYDLIDADRLEEFLANFHHDIVYERQGMSDIRGATALRRFYEHDRIISSGRHSLDQVIADGPWVAVRGRFTGTLKDGSDVDFRFRDWAHFRGGRIDHRETLFPTFEV</sequence>
<dbReference type="EMBL" id="BLWC01000001">
    <property type="protein sequence ID" value="GFM95207.1"/>
    <property type="molecule type" value="Genomic_DNA"/>
</dbReference>
<dbReference type="AlphaFoldDB" id="A0A7J0BZN6"/>
<feature type="domain" description="SnoaL-like" evidence="1">
    <location>
        <begin position="24"/>
        <end position="121"/>
    </location>
</feature>
<name>A0A7J0BZN6_9ACTN</name>
<dbReference type="SUPFAM" id="SSF54427">
    <property type="entry name" value="NTF2-like"/>
    <property type="match status" value="1"/>
</dbReference>
<reference evidence="2 3" key="1">
    <citation type="submission" date="2020-05" db="EMBL/GenBank/DDBJ databases">
        <title>Whole genome shotgun sequence of Streptomyces fulvorobeus NBRC 15897.</title>
        <authorList>
            <person name="Komaki H."/>
            <person name="Tamura T."/>
        </authorList>
    </citation>
    <scope>NUCLEOTIDE SEQUENCE [LARGE SCALE GENOMIC DNA]</scope>
    <source>
        <strain evidence="2 3">NBRC 15897</strain>
    </source>
</reference>
<dbReference type="InterPro" id="IPR037401">
    <property type="entry name" value="SnoaL-like"/>
</dbReference>
<gene>
    <name evidence="2" type="ORF">Sfulv_00180</name>
</gene>
<protein>
    <recommendedName>
        <fullName evidence="1">SnoaL-like domain-containing protein</fullName>
    </recommendedName>
</protein>
<dbReference type="Proteomes" id="UP000498980">
    <property type="component" value="Unassembled WGS sequence"/>
</dbReference>
<dbReference type="InterPro" id="IPR032710">
    <property type="entry name" value="NTF2-like_dom_sf"/>
</dbReference>
<comment type="caution">
    <text evidence="2">The sequence shown here is derived from an EMBL/GenBank/DDBJ whole genome shotgun (WGS) entry which is preliminary data.</text>
</comment>
<evidence type="ECO:0000313" key="3">
    <source>
        <dbReference type="Proteomes" id="UP000498980"/>
    </source>
</evidence>